<dbReference type="Proteomes" id="UP000285844">
    <property type="component" value="Unassembled WGS sequence"/>
</dbReference>
<dbReference type="RefSeq" id="WP_118362627.1">
    <property type="nucleotide sequence ID" value="NZ_QSHM01000005.1"/>
</dbReference>
<accession>A0A413YX68</accession>
<proteinExistence type="predicted"/>
<organism evidence="1 2">
    <name type="scientific">Lachnospira eligens</name>
    <dbReference type="NCBI Taxonomy" id="39485"/>
    <lineage>
        <taxon>Bacteria</taxon>
        <taxon>Bacillati</taxon>
        <taxon>Bacillota</taxon>
        <taxon>Clostridia</taxon>
        <taxon>Lachnospirales</taxon>
        <taxon>Lachnospiraceae</taxon>
        <taxon>Lachnospira</taxon>
    </lineage>
</organism>
<evidence type="ECO:0000313" key="1">
    <source>
        <dbReference type="EMBL" id="RHC13702.1"/>
    </source>
</evidence>
<comment type="caution">
    <text evidence="1">The sequence shown here is derived from an EMBL/GenBank/DDBJ whole genome shotgun (WGS) entry which is preliminary data.</text>
</comment>
<name>A0A413YX68_9FIRM</name>
<protein>
    <recommendedName>
        <fullName evidence="3">HNH endonuclease 5 domain-containing protein</fullName>
    </recommendedName>
</protein>
<dbReference type="EMBL" id="QSHM01000005">
    <property type="protein sequence ID" value="RHC13702.1"/>
    <property type="molecule type" value="Genomic_DNA"/>
</dbReference>
<dbReference type="AlphaFoldDB" id="A0A413YX68"/>
<evidence type="ECO:0008006" key="3">
    <source>
        <dbReference type="Google" id="ProtNLM"/>
    </source>
</evidence>
<reference evidence="1 2" key="1">
    <citation type="submission" date="2018-08" db="EMBL/GenBank/DDBJ databases">
        <title>A genome reference for cultivated species of the human gut microbiota.</title>
        <authorList>
            <person name="Zou Y."/>
            <person name="Xue W."/>
            <person name="Luo G."/>
        </authorList>
    </citation>
    <scope>NUCLEOTIDE SEQUENCE [LARGE SCALE GENOMIC DNA]</scope>
    <source>
        <strain evidence="1 2">AM37-3BH</strain>
    </source>
</reference>
<gene>
    <name evidence="1" type="ORF">DW858_06550</name>
</gene>
<evidence type="ECO:0000313" key="2">
    <source>
        <dbReference type="Proteomes" id="UP000285844"/>
    </source>
</evidence>
<sequence>MNMDWILECCPEYEILIEFDNIENKDKKEIHGLKERGNTRCIFCGMPFDHWRRKDVAHAISECVGNKKLINFCECYECNHLFGEIAENHLGKFIMPYRIINEVYGKGAYKNVVKDMPVEKNLSYGTYRFEQKKNDSIFPSEICVGYGR</sequence>